<dbReference type="PANTHER" id="PTHR30055">
    <property type="entry name" value="HTH-TYPE TRANSCRIPTIONAL REGULATOR RUTR"/>
    <property type="match status" value="1"/>
</dbReference>
<reference evidence="6 7" key="1">
    <citation type="submission" date="2019-03" db="EMBL/GenBank/DDBJ databases">
        <title>Draft genome sequences of novel Actinobacteria.</title>
        <authorList>
            <person name="Sahin N."/>
            <person name="Ay H."/>
            <person name="Saygin H."/>
        </authorList>
    </citation>
    <scope>NUCLEOTIDE SEQUENCE [LARGE SCALE GENOMIC DNA]</scope>
    <source>
        <strain evidence="6 7">DSM 41900</strain>
    </source>
</reference>
<dbReference type="InterPro" id="IPR009057">
    <property type="entry name" value="Homeodomain-like_sf"/>
</dbReference>
<comment type="caution">
    <text evidence="6">The sequence shown here is derived from an EMBL/GenBank/DDBJ whole genome shotgun (WGS) entry which is preliminary data.</text>
</comment>
<evidence type="ECO:0000256" key="2">
    <source>
        <dbReference type="ARBA" id="ARBA00023125"/>
    </source>
</evidence>
<evidence type="ECO:0000313" key="7">
    <source>
        <dbReference type="Proteomes" id="UP000295345"/>
    </source>
</evidence>
<dbReference type="EMBL" id="SMKI01000343">
    <property type="protein sequence ID" value="TDC69267.1"/>
    <property type="molecule type" value="Genomic_DNA"/>
</dbReference>
<evidence type="ECO:0000313" key="6">
    <source>
        <dbReference type="EMBL" id="TDC69267.1"/>
    </source>
</evidence>
<dbReference type="Pfam" id="PF17754">
    <property type="entry name" value="TetR_C_14"/>
    <property type="match status" value="1"/>
</dbReference>
<keyword evidence="1" id="KW-0805">Transcription regulation</keyword>
<dbReference type="SUPFAM" id="SSF46689">
    <property type="entry name" value="Homeodomain-like"/>
    <property type="match status" value="1"/>
</dbReference>
<accession>A0A4R4SYC7</accession>
<dbReference type="PANTHER" id="PTHR30055:SF234">
    <property type="entry name" value="HTH-TYPE TRANSCRIPTIONAL REGULATOR BETI"/>
    <property type="match status" value="1"/>
</dbReference>
<dbReference type="Pfam" id="PF00440">
    <property type="entry name" value="TetR_N"/>
    <property type="match status" value="1"/>
</dbReference>
<dbReference type="PROSITE" id="PS50977">
    <property type="entry name" value="HTH_TETR_2"/>
    <property type="match status" value="1"/>
</dbReference>
<dbReference type="GO" id="GO:0000976">
    <property type="term" value="F:transcription cis-regulatory region binding"/>
    <property type="evidence" value="ECO:0007669"/>
    <property type="project" value="TreeGrafter"/>
</dbReference>
<name>A0A4R4SYC7_9ACTN</name>
<evidence type="ECO:0000259" key="5">
    <source>
        <dbReference type="PROSITE" id="PS50977"/>
    </source>
</evidence>
<dbReference type="InterPro" id="IPR041347">
    <property type="entry name" value="MftR_C"/>
</dbReference>
<dbReference type="OrthoDB" id="8688418at2"/>
<dbReference type="GO" id="GO:0003700">
    <property type="term" value="F:DNA-binding transcription factor activity"/>
    <property type="evidence" value="ECO:0007669"/>
    <property type="project" value="TreeGrafter"/>
</dbReference>
<sequence>MIRMPTAPQPGTGLRERKKIRTRQAIRRAAYRLFEERGFEATRVDEIAAAADVSPSTVFRYFPTKEDIVLSDEEDPIVEAALRARPAGEPPLASLREALRQTIEQLYASPEAPEEIARRMRLIATVPSIRARLHESVADTSGMLTRVLAERTGRRPEDLEIRVFMGAVLGGLTEAMLHVAEHHAEVDVVDVLDRALTVLQNGLAD</sequence>
<dbReference type="PRINTS" id="PR00455">
    <property type="entry name" value="HTHTETR"/>
</dbReference>
<dbReference type="Gene3D" id="1.10.357.10">
    <property type="entry name" value="Tetracycline Repressor, domain 2"/>
    <property type="match status" value="1"/>
</dbReference>
<feature type="DNA-binding region" description="H-T-H motif" evidence="4">
    <location>
        <begin position="43"/>
        <end position="62"/>
    </location>
</feature>
<keyword evidence="7" id="KW-1185">Reference proteome</keyword>
<dbReference type="Proteomes" id="UP000295345">
    <property type="component" value="Unassembled WGS sequence"/>
</dbReference>
<proteinExistence type="predicted"/>
<dbReference type="AlphaFoldDB" id="A0A4R4SYC7"/>
<organism evidence="6 7">
    <name type="scientific">Streptomyces hainanensis</name>
    <dbReference type="NCBI Taxonomy" id="402648"/>
    <lineage>
        <taxon>Bacteria</taxon>
        <taxon>Bacillati</taxon>
        <taxon>Actinomycetota</taxon>
        <taxon>Actinomycetes</taxon>
        <taxon>Kitasatosporales</taxon>
        <taxon>Streptomycetaceae</taxon>
        <taxon>Streptomyces</taxon>
    </lineage>
</organism>
<gene>
    <name evidence="6" type="ORF">E1283_26205</name>
</gene>
<evidence type="ECO:0000256" key="4">
    <source>
        <dbReference type="PROSITE-ProRule" id="PRU00335"/>
    </source>
</evidence>
<evidence type="ECO:0000256" key="1">
    <source>
        <dbReference type="ARBA" id="ARBA00023015"/>
    </source>
</evidence>
<keyword evidence="3" id="KW-0804">Transcription</keyword>
<evidence type="ECO:0000256" key="3">
    <source>
        <dbReference type="ARBA" id="ARBA00023163"/>
    </source>
</evidence>
<dbReference type="InterPro" id="IPR050109">
    <property type="entry name" value="HTH-type_TetR-like_transc_reg"/>
</dbReference>
<feature type="domain" description="HTH tetR-type" evidence="5">
    <location>
        <begin position="20"/>
        <end position="80"/>
    </location>
</feature>
<keyword evidence="2 4" id="KW-0238">DNA-binding</keyword>
<dbReference type="InterPro" id="IPR001647">
    <property type="entry name" value="HTH_TetR"/>
</dbReference>
<protein>
    <submittedName>
        <fullName evidence="6">TetR family transcriptional regulator</fullName>
    </submittedName>
</protein>
<dbReference type="Gene3D" id="1.10.10.60">
    <property type="entry name" value="Homeodomain-like"/>
    <property type="match status" value="1"/>
</dbReference>